<feature type="region of interest" description="Disordered" evidence="1">
    <location>
        <begin position="105"/>
        <end position="146"/>
    </location>
</feature>
<name>A0ABQ1RXJ3_9BURK</name>
<evidence type="ECO:0000313" key="3">
    <source>
        <dbReference type="Proteomes" id="UP000597138"/>
    </source>
</evidence>
<sequence>MVQRGLAIMDITFSTAAPVYHGDEPALVFGAVAGGERVQCTISAEALRDHLGAASSREDDLRRAFDNHRAAIERAAEQLLTSVARKPVMLRSGYFRFSENLPASVHTHRQMDSTGHDAPSPPEPALPEQTPSADQLRAERDTHGAG</sequence>
<reference evidence="3" key="1">
    <citation type="journal article" date="2019" name="Int. J. Syst. Evol. Microbiol.">
        <title>The Global Catalogue of Microorganisms (GCM) 10K type strain sequencing project: providing services to taxonomists for standard genome sequencing and annotation.</title>
        <authorList>
            <consortium name="The Broad Institute Genomics Platform"/>
            <consortium name="The Broad Institute Genome Sequencing Center for Infectious Disease"/>
            <person name="Wu L."/>
            <person name="Ma J."/>
        </authorList>
    </citation>
    <scope>NUCLEOTIDE SEQUENCE [LARGE SCALE GENOMIC DNA]</scope>
    <source>
        <strain evidence="3">CGMCC 1.11013</strain>
    </source>
</reference>
<dbReference type="EMBL" id="BMEG01000007">
    <property type="protein sequence ID" value="GGD82115.1"/>
    <property type="molecule type" value="Genomic_DNA"/>
</dbReference>
<accession>A0ABQ1RXJ3</accession>
<dbReference type="InterPro" id="IPR009962">
    <property type="entry name" value="DUF1488"/>
</dbReference>
<keyword evidence="3" id="KW-1185">Reference proteome</keyword>
<feature type="compositionally biased region" description="Basic and acidic residues" evidence="1">
    <location>
        <begin position="136"/>
        <end position="146"/>
    </location>
</feature>
<evidence type="ECO:0008006" key="4">
    <source>
        <dbReference type="Google" id="ProtNLM"/>
    </source>
</evidence>
<protein>
    <recommendedName>
        <fullName evidence="4">Periplasmic protein</fullName>
    </recommendedName>
</protein>
<comment type="caution">
    <text evidence="2">The sequence shown here is derived from an EMBL/GenBank/DDBJ whole genome shotgun (WGS) entry which is preliminary data.</text>
</comment>
<gene>
    <name evidence="2" type="ORF">GCM10010985_40740</name>
</gene>
<dbReference type="SUPFAM" id="SSF160272">
    <property type="entry name" value="Shew3726-like"/>
    <property type="match status" value="1"/>
</dbReference>
<evidence type="ECO:0000256" key="1">
    <source>
        <dbReference type="SAM" id="MobiDB-lite"/>
    </source>
</evidence>
<organism evidence="2 3">
    <name type="scientific">Caballeronia grimmiae</name>
    <dbReference type="NCBI Taxonomy" id="1071679"/>
    <lineage>
        <taxon>Bacteria</taxon>
        <taxon>Pseudomonadati</taxon>
        <taxon>Pseudomonadota</taxon>
        <taxon>Betaproteobacteria</taxon>
        <taxon>Burkholderiales</taxon>
        <taxon>Burkholderiaceae</taxon>
        <taxon>Caballeronia</taxon>
    </lineage>
</organism>
<dbReference type="Pfam" id="PF07369">
    <property type="entry name" value="DUF1488"/>
    <property type="match status" value="1"/>
</dbReference>
<proteinExistence type="predicted"/>
<dbReference type="Proteomes" id="UP000597138">
    <property type="component" value="Unassembled WGS sequence"/>
</dbReference>
<evidence type="ECO:0000313" key="2">
    <source>
        <dbReference type="EMBL" id="GGD82115.1"/>
    </source>
</evidence>
<dbReference type="Gene3D" id="3.30.160.140">
    <property type="entry name" value="Shew3726-like"/>
    <property type="match status" value="1"/>
</dbReference>
<dbReference type="InterPro" id="IPR036692">
    <property type="entry name" value="Shew3726-like_sf"/>
</dbReference>